<dbReference type="AlphaFoldDB" id="A0A382D4E1"/>
<feature type="transmembrane region" description="Helical" evidence="1">
    <location>
        <begin position="12"/>
        <end position="31"/>
    </location>
</feature>
<keyword evidence="1" id="KW-0472">Membrane</keyword>
<dbReference type="Pfam" id="PF10861">
    <property type="entry name" value="DUF2784"/>
    <property type="match status" value="1"/>
</dbReference>
<feature type="transmembrane region" description="Helical" evidence="1">
    <location>
        <begin position="95"/>
        <end position="116"/>
    </location>
</feature>
<feature type="non-terminal residue" evidence="2">
    <location>
        <position position="1"/>
    </location>
</feature>
<name>A0A382D4E1_9ZZZZ</name>
<evidence type="ECO:0000256" key="1">
    <source>
        <dbReference type="SAM" id="Phobius"/>
    </source>
</evidence>
<accession>A0A382D4E1</accession>
<keyword evidence="1" id="KW-0812">Transmembrane</keyword>
<dbReference type="EMBL" id="UINC01037463">
    <property type="protein sequence ID" value="SVB32989.1"/>
    <property type="molecule type" value="Genomic_DNA"/>
</dbReference>
<evidence type="ECO:0008006" key="3">
    <source>
        <dbReference type="Google" id="ProtNLM"/>
    </source>
</evidence>
<reference evidence="2" key="1">
    <citation type="submission" date="2018-05" db="EMBL/GenBank/DDBJ databases">
        <authorList>
            <person name="Lanie J.A."/>
            <person name="Ng W.-L."/>
            <person name="Kazmierczak K.M."/>
            <person name="Andrzejewski T.M."/>
            <person name="Davidsen T.M."/>
            <person name="Wayne K.J."/>
            <person name="Tettelin H."/>
            <person name="Glass J.I."/>
            <person name="Rusch D."/>
            <person name="Podicherti R."/>
            <person name="Tsui H.-C.T."/>
            <person name="Winkler M.E."/>
        </authorList>
    </citation>
    <scope>NUCLEOTIDE SEQUENCE</scope>
</reference>
<organism evidence="2">
    <name type="scientific">marine metagenome</name>
    <dbReference type="NCBI Taxonomy" id="408172"/>
    <lineage>
        <taxon>unclassified sequences</taxon>
        <taxon>metagenomes</taxon>
        <taxon>ecological metagenomes</taxon>
    </lineage>
</organism>
<dbReference type="InterPro" id="IPR021218">
    <property type="entry name" value="DUF2784"/>
</dbReference>
<keyword evidence="1" id="KW-1133">Transmembrane helix</keyword>
<gene>
    <name evidence="2" type="ORF">METZ01_LOCUS185843</name>
</gene>
<proteinExistence type="predicted"/>
<evidence type="ECO:0000313" key="2">
    <source>
        <dbReference type="EMBL" id="SVB32989.1"/>
    </source>
</evidence>
<protein>
    <recommendedName>
        <fullName evidence="3">DUF2784 domain-containing protein</fullName>
    </recommendedName>
</protein>
<sequence length="125" mass="14092">VIYTLLADSLLFLHLGFILFVGFGAVMVFHWPRIAWIHIPSALWGAWIEFSGWICPLTPLENRLRQMGGAVGYSDGFIEYYALPLIYPLGLTRGLQIGLGVLVLVINVTAYGFIAWRWSGIIRRP</sequence>